<keyword evidence="3" id="KW-0813">Transport</keyword>
<feature type="transmembrane region" description="Helical" evidence="8">
    <location>
        <begin position="58"/>
        <end position="80"/>
    </location>
</feature>
<feature type="transmembrane region" description="Helical" evidence="8">
    <location>
        <begin position="236"/>
        <end position="259"/>
    </location>
</feature>
<feature type="domain" description="Major facilitator superfamily (MFS) profile" evidence="9">
    <location>
        <begin position="20"/>
        <end position="448"/>
    </location>
</feature>
<accession>A0A1V6PS85</accession>
<feature type="transmembrane region" description="Helical" evidence="8">
    <location>
        <begin position="92"/>
        <end position="115"/>
    </location>
</feature>
<evidence type="ECO:0000256" key="1">
    <source>
        <dbReference type="ARBA" id="ARBA00004141"/>
    </source>
</evidence>
<feature type="region of interest" description="Disordered" evidence="7">
    <location>
        <begin position="204"/>
        <end position="228"/>
    </location>
</feature>
<feature type="transmembrane region" description="Helical" evidence="8">
    <location>
        <begin position="313"/>
        <end position="332"/>
    </location>
</feature>
<organism evidence="10 11">
    <name type="scientific">Penicillium antarcticum</name>
    <dbReference type="NCBI Taxonomy" id="416450"/>
    <lineage>
        <taxon>Eukaryota</taxon>
        <taxon>Fungi</taxon>
        <taxon>Dikarya</taxon>
        <taxon>Ascomycota</taxon>
        <taxon>Pezizomycotina</taxon>
        <taxon>Eurotiomycetes</taxon>
        <taxon>Eurotiomycetidae</taxon>
        <taxon>Eurotiales</taxon>
        <taxon>Aspergillaceae</taxon>
        <taxon>Penicillium</taxon>
    </lineage>
</organism>
<dbReference type="InterPro" id="IPR036259">
    <property type="entry name" value="MFS_trans_sf"/>
</dbReference>
<dbReference type="InterPro" id="IPR001958">
    <property type="entry name" value="Tet-R_TetA/multi-R_MdtG-like"/>
</dbReference>
<dbReference type="GO" id="GO:0016020">
    <property type="term" value="C:membrane"/>
    <property type="evidence" value="ECO:0007669"/>
    <property type="project" value="UniProtKB-SubCell"/>
</dbReference>
<dbReference type="GO" id="GO:0022857">
    <property type="term" value="F:transmembrane transporter activity"/>
    <property type="evidence" value="ECO:0007669"/>
    <property type="project" value="InterPro"/>
</dbReference>
<dbReference type="EMBL" id="MDYN01000043">
    <property type="protein sequence ID" value="OQD79855.1"/>
    <property type="molecule type" value="Genomic_DNA"/>
</dbReference>
<reference evidence="11" key="1">
    <citation type="journal article" date="2017" name="Nat. Microbiol.">
        <title>Global analysis of biosynthetic gene clusters reveals vast potential of secondary metabolite production in Penicillium species.</title>
        <authorList>
            <person name="Nielsen J.C."/>
            <person name="Grijseels S."/>
            <person name="Prigent S."/>
            <person name="Ji B."/>
            <person name="Dainat J."/>
            <person name="Nielsen K.F."/>
            <person name="Frisvad J.C."/>
            <person name="Workman M."/>
            <person name="Nielsen J."/>
        </authorList>
    </citation>
    <scope>NUCLEOTIDE SEQUENCE [LARGE SCALE GENOMIC DNA]</scope>
    <source>
        <strain evidence="11">IBT 31811</strain>
    </source>
</reference>
<keyword evidence="5 8" id="KW-1133">Transmembrane helix</keyword>
<dbReference type="PANTHER" id="PTHR23506">
    <property type="entry name" value="GH10249P"/>
    <property type="match status" value="1"/>
</dbReference>
<feature type="transmembrane region" description="Helical" evidence="8">
    <location>
        <begin position="352"/>
        <end position="376"/>
    </location>
</feature>
<dbReference type="PRINTS" id="PR01035">
    <property type="entry name" value="TCRTETA"/>
</dbReference>
<proteinExistence type="inferred from homology"/>
<comment type="similarity">
    <text evidence="2">Belongs to the major facilitator superfamily. Vesicular transporter family.</text>
</comment>
<dbReference type="STRING" id="416450.A0A1V6PS85"/>
<keyword evidence="11" id="KW-1185">Reference proteome</keyword>
<evidence type="ECO:0000259" key="9">
    <source>
        <dbReference type="PROSITE" id="PS50850"/>
    </source>
</evidence>
<feature type="compositionally biased region" description="Low complexity" evidence="7">
    <location>
        <begin position="210"/>
        <end position="224"/>
    </location>
</feature>
<evidence type="ECO:0000313" key="11">
    <source>
        <dbReference type="Proteomes" id="UP000191672"/>
    </source>
</evidence>
<evidence type="ECO:0000256" key="7">
    <source>
        <dbReference type="SAM" id="MobiDB-lite"/>
    </source>
</evidence>
<comment type="subcellular location">
    <subcellularLocation>
        <location evidence="1">Membrane</location>
        <topology evidence="1">Multi-pass membrane protein</topology>
    </subcellularLocation>
</comment>
<evidence type="ECO:0000256" key="6">
    <source>
        <dbReference type="ARBA" id="ARBA00023136"/>
    </source>
</evidence>
<comment type="caution">
    <text evidence="10">The sequence shown here is derived from an EMBL/GenBank/DDBJ whole genome shotgun (WGS) entry which is preliminary data.</text>
</comment>
<evidence type="ECO:0000313" key="10">
    <source>
        <dbReference type="EMBL" id="OQD79855.1"/>
    </source>
</evidence>
<feature type="transmembrane region" description="Helical" evidence="8">
    <location>
        <begin position="279"/>
        <end position="301"/>
    </location>
</feature>
<keyword evidence="4 8" id="KW-0812">Transmembrane</keyword>
<sequence length="448" mass="47643">MGHSNQEPSHYPWRSSKWLIVSTISIAVFADTFLYAFLVPILGYIFENRLQVNPSQTQTFTSGILAIHGLCSAISGPVIGHFADKSVSRKSLLLLALVGCILGTALIACAHSLYLLFLGRVVQGIAGSLVWIVGFATVAETVGDDSIGAVMGVVTSFAHAGIISGPMISGFLFGLAGYWAAWSVPLAVLIVDVIARLIMVERPHEPQPEPSSETSETESTSLLESSRRSHDATTTLGFYGILLSSGRVVTALLVSVSIVSLNTGFDATLPLHIRHAFGWGTSATGLLFFCLSIPAVVLTPIAGWLRDRIGTRIPATIAFLVQAVVMALHGIAGTDYFAWSSAETGGRVFFRASILAIGMLQPFILGVAPIELTAFVKEKQELTPGIFGPRGGLSRTFSMTEVAATLGMIIGPVLSGSLTELVGYSYMSWTWSVLSIILACLAFMSLLS</sequence>
<feature type="transmembrane region" description="Helical" evidence="8">
    <location>
        <begin position="397"/>
        <end position="414"/>
    </location>
</feature>
<evidence type="ECO:0000256" key="3">
    <source>
        <dbReference type="ARBA" id="ARBA00022448"/>
    </source>
</evidence>
<keyword evidence="6 8" id="KW-0472">Membrane</keyword>
<protein>
    <recommendedName>
        <fullName evidence="9">Major facilitator superfamily (MFS) profile domain-containing protein</fullName>
    </recommendedName>
</protein>
<dbReference type="CDD" id="cd17325">
    <property type="entry name" value="MFS_MdtG_SLC18_like"/>
    <property type="match status" value="1"/>
</dbReference>
<evidence type="ECO:0000256" key="4">
    <source>
        <dbReference type="ARBA" id="ARBA00022692"/>
    </source>
</evidence>
<dbReference type="AlphaFoldDB" id="A0A1V6PS85"/>
<feature type="transmembrane region" description="Helical" evidence="8">
    <location>
        <begin position="18"/>
        <end position="46"/>
    </location>
</feature>
<feature type="transmembrane region" description="Helical" evidence="8">
    <location>
        <begin position="149"/>
        <end position="173"/>
    </location>
</feature>
<dbReference type="InterPro" id="IPR020846">
    <property type="entry name" value="MFS_dom"/>
</dbReference>
<dbReference type="Gene3D" id="1.20.1250.20">
    <property type="entry name" value="MFS general substrate transporter like domains"/>
    <property type="match status" value="2"/>
</dbReference>
<dbReference type="SUPFAM" id="SSF103473">
    <property type="entry name" value="MFS general substrate transporter"/>
    <property type="match status" value="1"/>
</dbReference>
<dbReference type="InterPro" id="IPR050930">
    <property type="entry name" value="MFS_Vesicular_Transporter"/>
</dbReference>
<dbReference type="PROSITE" id="PS50850">
    <property type="entry name" value="MFS"/>
    <property type="match status" value="1"/>
</dbReference>
<feature type="transmembrane region" description="Helical" evidence="8">
    <location>
        <begin position="121"/>
        <end position="142"/>
    </location>
</feature>
<gene>
    <name evidence="10" type="ORF">PENANT_c043G03981</name>
</gene>
<feature type="transmembrane region" description="Helical" evidence="8">
    <location>
        <begin position="426"/>
        <end position="447"/>
    </location>
</feature>
<feature type="transmembrane region" description="Helical" evidence="8">
    <location>
        <begin position="179"/>
        <end position="199"/>
    </location>
</feature>
<evidence type="ECO:0000256" key="2">
    <source>
        <dbReference type="ARBA" id="ARBA00006829"/>
    </source>
</evidence>
<dbReference type="InterPro" id="IPR011701">
    <property type="entry name" value="MFS"/>
</dbReference>
<dbReference type="Proteomes" id="UP000191672">
    <property type="component" value="Unassembled WGS sequence"/>
</dbReference>
<evidence type="ECO:0000256" key="5">
    <source>
        <dbReference type="ARBA" id="ARBA00022989"/>
    </source>
</evidence>
<name>A0A1V6PS85_9EURO</name>
<dbReference type="Pfam" id="PF07690">
    <property type="entry name" value="MFS_1"/>
    <property type="match status" value="1"/>
</dbReference>
<dbReference type="PANTHER" id="PTHR23506:SF35">
    <property type="entry name" value="MAJOR FACILITATOR SUPERFAMILY (MFS) PROFILE DOMAIN-CONTAINING PROTEIN-RELATED"/>
    <property type="match status" value="1"/>
</dbReference>
<evidence type="ECO:0000256" key="8">
    <source>
        <dbReference type="SAM" id="Phobius"/>
    </source>
</evidence>